<proteinExistence type="predicted"/>
<dbReference type="PANTHER" id="PTHR37844:SF2">
    <property type="entry name" value="SER_THR PROTEIN PHOSPHATASE SUPERFAMILY (AFU_ORTHOLOGUE AFUA_1G14840)"/>
    <property type="match status" value="1"/>
</dbReference>
<keyword evidence="3" id="KW-1185">Reference proteome</keyword>
<evidence type="ECO:0000313" key="2">
    <source>
        <dbReference type="EMBL" id="RBP43752.1"/>
    </source>
</evidence>
<dbReference type="Pfam" id="PF00149">
    <property type="entry name" value="Metallophos"/>
    <property type="match status" value="1"/>
</dbReference>
<name>A0A366HN50_9BACT</name>
<evidence type="ECO:0000313" key="3">
    <source>
        <dbReference type="Proteomes" id="UP000253426"/>
    </source>
</evidence>
<dbReference type="RefSeq" id="WP_113959229.1">
    <property type="nucleotide sequence ID" value="NZ_QNRR01000005.1"/>
</dbReference>
<dbReference type="PANTHER" id="PTHR37844">
    <property type="entry name" value="SER/THR PROTEIN PHOSPHATASE SUPERFAMILY (AFU_ORTHOLOGUE AFUA_1G14840)"/>
    <property type="match status" value="1"/>
</dbReference>
<dbReference type="Proteomes" id="UP000253426">
    <property type="component" value="Unassembled WGS sequence"/>
</dbReference>
<comment type="caution">
    <text evidence="2">The sequence shown here is derived from an EMBL/GenBank/DDBJ whole genome shotgun (WGS) entry which is preliminary data.</text>
</comment>
<dbReference type="OrthoDB" id="356681at2"/>
<evidence type="ECO:0000259" key="1">
    <source>
        <dbReference type="Pfam" id="PF00149"/>
    </source>
</evidence>
<feature type="domain" description="Calcineurin-like phosphoesterase" evidence="1">
    <location>
        <begin position="1"/>
        <end position="215"/>
    </location>
</feature>
<dbReference type="InterPro" id="IPR004843">
    <property type="entry name" value="Calcineurin-like_PHP"/>
</dbReference>
<dbReference type="Gene3D" id="3.60.21.10">
    <property type="match status" value="1"/>
</dbReference>
<gene>
    <name evidence="2" type="ORF">DES53_105151</name>
</gene>
<dbReference type="AlphaFoldDB" id="A0A366HN50"/>
<dbReference type="SUPFAM" id="SSF56300">
    <property type="entry name" value="Metallo-dependent phosphatases"/>
    <property type="match status" value="1"/>
</dbReference>
<accession>A0A366HN50</accession>
<dbReference type="InterPro" id="IPR029052">
    <property type="entry name" value="Metallo-depent_PP-like"/>
</dbReference>
<dbReference type="GO" id="GO:0016787">
    <property type="term" value="F:hydrolase activity"/>
    <property type="evidence" value="ECO:0007669"/>
    <property type="project" value="InterPro"/>
</dbReference>
<reference evidence="2 3" key="1">
    <citation type="submission" date="2018-06" db="EMBL/GenBank/DDBJ databases">
        <title>Genomic Encyclopedia of Type Strains, Phase IV (KMG-IV): sequencing the most valuable type-strain genomes for metagenomic binning, comparative biology and taxonomic classification.</title>
        <authorList>
            <person name="Goeker M."/>
        </authorList>
    </citation>
    <scope>NUCLEOTIDE SEQUENCE [LARGE SCALE GENOMIC DNA]</scope>
    <source>
        <strain evidence="2 3">DSM 25532</strain>
    </source>
</reference>
<organism evidence="2 3">
    <name type="scientific">Roseimicrobium gellanilyticum</name>
    <dbReference type="NCBI Taxonomy" id="748857"/>
    <lineage>
        <taxon>Bacteria</taxon>
        <taxon>Pseudomonadati</taxon>
        <taxon>Verrucomicrobiota</taxon>
        <taxon>Verrucomicrobiia</taxon>
        <taxon>Verrucomicrobiales</taxon>
        <taxon>Verrucomicrobiaceae</taxon>
        <taxon>Roseimicrobium</taxon>
    </lineage>
</organism>
<protein>
    <submittedName>
        <fullName evidence="2">Icc-related predicted phosphoesterase</fullName>
    </submittedName>
</protein>
<dbReference type="EMBL" id="QNRR01000005">
    <property type="protein sequence ID" value="RBP43752.1"/>
    <property type="molecule type" value="Genomic_DNA"/>
</dbReference>
<sequence length="261" mass="29821">MRIHILSDLHQEFGEVDVPEVSCDLVILAGDVSTKLNGLTWIRKRFPSMPVIYLCGNHEFYGEKLPRVTEKLRLECEGTNVHYLENDAVELGGYWFYGCTLWTDLALHGDWHVGAGEAGELMNDYKRVRNSEKSYRHLTPQDTRALHLHSVEAMGEFLEGHDPSRTVVVTHHAPSMCSLPEHRRSKLLSCAYASHLDDFILKHEPLLWIHGHIHHSCDYHIGQTRVVANPRAYPDGPNVWFNPALVMDLEMLKAERARARG</sequence>